<evidence type="ECO:0000256" key="1">
    <source>
        <dbReference type="SAM" id="Phobius"/>
    </source>
</evidence>
<gene>
    <name evidence="2" type="ORF">LSCM1_04587</name>
</gene>
<evidence type="ECO:0000313" key="2">
    <source>
        <dbReference type="EMBL" id="KAG5479331.1"/>
    </source>
</evidence>
<evidence type="ECO:0000313" key="3">
    <source>
        <dbReference type="Proteomes" id="UP000673552"/>
    </source>
</evidence>
<accession>A0A836KM13</accession>
<dbReference type="AlphaFoldDB" id="A0A836KM13"/>
<reference evidence="2 3" key="1">
    <citation type="submission" date="2021-03" db="EMBL/GenBank/DDBJ databases">
        <title>Leishmania (Mundinia) martiniquensis Genome sequencing and assembly.</title>
        <authorList>
            <person name="Almutairi H."/>
            <person name="Gatherer D."/>
        </authorList>
    </citation>
    <scope>NUCLEOTIDE SEQUENCE [LARGE SCALE GENOMIC DNA]</scope>
    <source>
        <strain evidence="2">LSCM1</strain>
    </source>
</reference>
<keyword evidence="3" id="KW-1185">Reference proteome</keyword>
<keyword evidence="1" id="KW-1133">Transmembrane helix</keyword>
<dbReference type="Proteomes" id="UP000673552">
    <property type="component" value="Chromosome 21"/>
</dbReference>
<dbReference type="GeneID" id="92514601"/>
<feature type="transmembrane region" description="Helical" evidence="1">
    <location>
        <begin position="65"/>
        <end position="88"/>
    </location>
</feature>
<name>A0A836KM13_9TRYP</name>
<comment type="caution">
    <text evidence="2">The sequence shown here is derived from an EMBL/GenBank/DDBJ whole genome shotgun (WGS) entry which is preliminary data.</text>
</comment>
<proteinExistence type="predicted"/>
<dbReference type="OrthoDB" id="242141at2759"/>
<keyword evidence="1" id="KW-0812">Transmembrane</keyword>
<keyword evidence="1" id="KW-0472">Membrane</keyword>
<dbReference type="EMBL" id="JAFEUZ010000021">
    <property type="protein sequence ID" value="KAG5479331.1"/>
    <property type="molecule type" value="Genomic_DNA"/>
</dbReference>
<protein>
    <submittedName>
        <fullName evidence="2">Uncharacterized protein</fullName>
    </submittedName>
</protein>
<sequence>MPVLAGVSAPLIHWPCAHVSEMPPEWWRKALPLDSILSFSVHDFPMLQMELWLVSRFSWTEILEAVSLLLSLLSFIISFLVMWIAYLWKRNKVLQIRYGAAALSTSAIPAAQCAQRSSSRAYQILGRGTGEGLPRIFPVNACALPLD</sequence>
<organism evidence="2 3">
    <name type="scientific">Leishmania martiniquensis</name>
    <dbReference type="NCBI Taxonomy" id="1580590"/>
    <lineage>
        <taxon>Eukaryota</taxon>
        <taxon>Discoba</taxon>
        <taxon>Euglenozoa</taxon>
        <taxon>Kinetoplastea</taxon>
        <taxon>Metakinetoplastina</taxon>
        <taxon>Trypanosomatida</taxon>
        <taxon>Trypanosomatidae</taxon>
        <taxon>Leishmaniinae</taxon>
        <taxon>Leishmania</taxon>
    </lineage>
</organism>
<dbReference type="RefSeq" id="XP_067178886.1">
    <property type="nucleotide sequence ID" value="XM_067322089.1"/>
</dbReference>
<dbReference type="KEGG" id="lmat:92514601"/>